<evidence type="ECO:0000256" key="4">
    <source>
        <dbReference type="ARBA" id="ARBA00022692"/>
    </source>
</evidence>
<evidence type="ECO:0000259" key="9">
    <source>
        <dbReference type="PROSITE" id="PS50928"/>
    </source>
</evidence>
<feature type="region of interest" description="Disordered" evidence="8">
    <location>
        <begin position="1"/>
        <end position="25"/>
    </location>
</feature>
<feature type="transmembrane region" description="Helical" evidence="7">
    <location>
        <begin position="292"/>
        <end position="313"/>
    </location>
</feature>
<keyword evidence="2 7" id="KW-0813">Transport</keyword>
<dbReference type="PANTHER" id="PTHR43005">
    <property type="entry name" value="BLR7065 PROTEIN"/>
    <property type="match status" value="1"/>
</dbReference>
<evidence type="ECO:0000256" key="5">
    <source>
        <dbReference type="ARBA" id="ARBA00022989"/>
    </source>
</evidence>
<name>A0ABW1J242_9PSEU</name>
<comment type="subcellular location">
    <subcellularLocation>
        <location evidence="1 7">Cell membrane</location>
        <topology evidence="1 7">Multi-pass membrane protein</topology>
    </subcellularLocation>
</comment>
<dbReference type="PANTHER" id="PTHR43005:SF1">
    <property type="entry name" value="SPERMIDINE_PUTRESCINE TRANSPORT SYSTEM PERMEASE PROTEIN"/>
    <property type="match status" value="1"/>
</dbReference>
<comment type="caution">
    <text evidence="10">The sequence shown here is derived from an EMBL/GenBank/DDBJ whole genome shotgun (WGS) entry which is preliminary data.</text>
</comment>
<protein>
    <submittedName>
        <fullName evidence="10">Carbohydrate ABC transporter permease</fullName>
    </submittedName>
</protein>
<keyword evidence="4 7" id="KW-0812">Transmembrane</keyword>
<feature type="transmembrane region" description="Helical" evidence="7">
    <location>
        <begin position="183"/>
        <end position="211"/>
    </location>
</feature>
<evidence type="ECO:0000256" key="1">
    <source>
        <dbReference type="ARBA" id="ARBA00004651"/>
    </source>
</evidence>
<dbReference type="RefSeq" id="WP_379584743.1">
    <property type="nucleotide sequence ID" value="NZ_JBHSQW010000025.1"/>
</dbReference>
<evidence type="ECO:0000256" key="3">
    <source>
        <dbReference type="ARBA" id="ARBA00022475"/>
    </source>
</evidence>
<dbReference type="PROSITE" id="PS50928">
    <property type="entry name" value="ABC_TM1"/>
    <property type="match status" value="1"/>
</dbReference>
<dbReference type="Proteomes" id="UP001596302">
    <property type="component" value="Unassembled WGS sequence"/>
</dbReference>
<organism evidence="10 11">
    <name type="scientific">Pseudonocardia hispaniensis</name>
    <dbReference type="NCBI Taxonomy" id="904933"/>
    <lineage>
        <taxon>Bacteria</taxon>
        <taxon>Bacillati</taxon>
        <taxon>Actinomycetota</taxon>
        <taxon>Actinomycetes</taxon>
        <taxon>Pseudonocardiales</taxon>
        <taxon>Pseudonocardiaceae</taxon>
        <taxon>Pseudonocardia</taxon>
    </lineage>
</organism>
<dbReference type="SUPFAM" id="SSF161098">
    <property type="entry name" value="MetI-like"/>
    <property type="match status" value="1"/>
</dbReference>
<proteinExistence type="inferred from homology"/>
<dbReference type="CDD" id="cd06261">
    <property type="entry name" value="TM_PBP2"/>
    <property type="match status" value="1"/>
</dbReference>
<evidence type="ECO:0000313" key="10">
    <source>
        <dbReference type="EMBL" id="MFC5994714.1"/>
    </source>
</evidence>
<comment type="similarity">
    <text evidence="7">Belongs to the binding-protein-dependent transport system permease family.</text>
</comment>
<feature type="transmembrane region" description="Helical" evidence="7">
    <location>
        <begin position="36"/>
        <end position="62"/>
    </location>
</feature>
<feature type="transmembrane region" description="Helical" evidence="7">
    <location>
        <begin position="99"/>
        <end position="120"/>
    </location>
</feature>
<dbReference type="Gene3D" id="1.10.3720.10">
    <property type="entry name" value="MetI-like"/>
    <property type="match status" value="1"/>
</dbReference>
<evidence type="ECO:0000256" key="7">
    <source>
        <dbReference type="RuleBase" id="RU363032"/>
    </source>
</evidence>
<dbReference type="InterPro" id="IPR035906">
    <property type="entry name" value="MetI-like_sf"/>
</dbReference>
<evidence type="ECO:0000256" key="2">
    <source>
        <dbReference type="ARBA" id="ARBA00022448"/>
    </source>
</evidence>
<evidence type="ECO:0000256" key="8">
    <source>
        <dbReference type="SAM" id="MobiDB-lite"/>
    </source>
</evidence>
<reference evidence="11" key="1">
    <citation type="journal article" date="2019" name="Int. J. Syst. Evol. Microbiol.">
        <title>The Global Catalogue of Microorganisms (GCM) 10K type strain sequencing project: providing services to taxonomists for standard genome sequencing and annotation.</title>
        <authorList>
            <consortium name="The Broad Institute Genomics Platform"/>
            <consortium name="The Broad Institute Genome Sequencing Center for Infectious Disease"/>
            <person name="Wu L."/>
            <person name="Ma J."/>
        </authorList>
    </citation>
    <scope>NUCLEOTIDE SEQUENCE [LARGE SCALE GENOMIC DNA]</scope>
    <source>
        <strain evidence="11">CCM 8391</strain>
    </source>
</reference>
<feature type="transmembrane region" description="Helical" evidence="7">
    <location>
        <begin position="132"/>
        <end position="152"/>
    </location>
</feature>
<dbReference type="InterPro" id="IPR000515">
    <property type="entry name" value="MetI-like"/>
</dbReference>
<feature type="transmembrane region" description="Helical" evidence="7">
    <location>
        <begin position="232"/>
        <end position="254"/>
    </location>
</feature>
<feature type="domain" description="ABC transmembrane type-1" evidence="9">
    <location>
        <begin position="95"/>
        <end position="309"/>
    </location>
</feature>
<dbReference type="EMBL" id="JBHSQW010000025">
    <property type="protein sequence ID" value="MFC5994714.1"/>
    <property type="molecule type" value="Genomic_DNA"/>
</dbReference>
<feature type="compositionally biased region" description="Basic and acidic residues" evidence="8">
    <location>
        <begin position="1"/>
        <end position="17"/>
    </location>
</feature>
<accession>A0ABW1J242</accession>
<keyword evidence="3" id="KW-1003">Cell membrane</keyword>
<evidence type="ECO:0000313" key="11">
    <source>
        <dbReference type="Proteomes" id="UP001596302"/>
    </source>
</evidence>
<sequence>MTRGEVAAERAADREPAARPPTARRRRSLFDREGPLAALLLLPSIVYIIGLVAIPFVLAIAFSLSSATVGDPTLRWVGLANFQRALADPVFRTSLLNSVLITVIALACVVLLATALALVLSKDFRGKWFFRFLVLLPWTTPVSLVSILWLWMFDTLYSPIDWVLRAVGLIDGNLNWLGTPQTAFAAVIIAQVWRITPLAAVIVLAGLLSVPPDVDEQAQIDGAGFWRKTFQITLPLTLPIIAVATLFGGIMIFIDLTTVYVLTRGGPINATQILPTWAFFRGIEGGDLGQGAAIALFLFPVLLTFAILILRAVRRSEVT</sequence>
<dbReference type="Pfam" id="PF00528">
    <property type="entry name" value="BPD_transp_1"/>
    <property type="match status" value="1"/>
</dbReference>
<evidence type="ECO:0000256" key="6">
    <source>
        <dbReference type="ARBA" id="ARBA00023136"/>
    </source>
</evidence>
<gene>
    <name evidence="10" type="ORF">ACFQE5_10885</name>
</gene>
<keyword evidence="6 7" id="KW-0472">Membrane</keyword>
<keyword evidence="11" id="KW-1185">Reference proteome</keyword>
<keyword evidence="5 7" id="KW-1133">Transmembrane helix</keyword>